<dbReference type="InterPro" id="IPR003439">
    <property type="entry name" value="ABC_transporter-like_ATP-bd"/>
</dbReference>
<feature type="domain" description="ABC transporter" evidence="3">
    <location>
        <begin position="1"/>
        <end position="215"/>
    </location>
</feature>
<evidence type="ECO:0000259" key="3">
    <source>
        <dbReference type="PROSITE" id="PS50893"/>
    </source>
</evidence>
<dbReference type="GO" id="GO:0016887">
    <property type="term" value="F:ATP hydrolysis activity"/>
    <property type="evidence" value="ECO:0007669"/>
    <property type="project" value="InterPro"/>
</dbReference>
<dbReference type="InterPro" id="IPR003593">
    <property type="entry name" value="AAA+_ATPase"/>
</dbReference>
<dbReference type="AlphaFoldDB" id="Q0ACK3"/>
<dbReference type="eggNOG" id="COG1136">
    <property type="taxonomic scope" value="Bacteria"/>
</dbReference>
<accession>Q0ACK3</accession>
<dbReference type="Proteomes" id="UP000001962">
    <property type="component" value="Chromosome"/>
</dbReference>
<name>Q0ACK3_ALKEH</name>
<dbReference type="EMBL" id="CP000453">
    <property type="protein sequence ID" value="ABI55434.1"/>
    <property type="molecule type" value="Genomic_DNA"/>
</dbReference>
<protein>
    <submittedName>
        <fullName evidence="4">ABC transporter related protein</fullName>
    </submittedName>
</protein>
<keyword evidence="5" id="KW-1185">Reference proteome</keyword>
<gene>
    <name evidence="4" type="ordered locus">Mlg_0077</name>
</gene>
<dbReference type="PROSITE" id="PS50893">
    <property type="entry name" value="ABC_TRANSPORTER_2"/>
    <property type="match status" value="1"/>
</dbReference>
<evidence type="ECO:0000313" key="4">
    <source>
        <dbReference type="EMBL" id="ABI55434.1"/>
    </source>
</evidence>
<proteinExistence type="predicted"/>
<evidence type="ECO:0000313" key="5">
    <source>
        <dbReference type="Proteomes" id="UP000001962"/>
    </source>
</evidence>
<keyword evidence="1" id="KW-0547">Nucleotide-binding</keyword>
<organism evidence="4 5">
    <name type="scientific">Alkalilimnicola ehrlichii (strain ATCC BAA-1101 / DSM 17681 / MLHE-1)</name>
    <dbReference type="NCBI Taxonomy" id="187272"/>
    <lineage>
        <taxon>Bacteria</taxon>
        <taxon>Pseudomonadati</taxon>
        <taxon>Pseudomonadota</taxon>
        <taxon>Gammaproteobacteria</taxon>
        <taxon>Chromatiales</taxon>
        <taxon>Ectothiorhodospiraceae</taxon>
        <taxon>Alkalilimnicola</taxon>
    </lineage>
</organism>
<sequence>MTPSPLLHAEALDFGLLAPLDLRLDGGECVALWGPSGSGKTRLLRALADLDPHRGAVSLAGRPRDHYAGHDWRRHVALLPAEAPWWLETVGEHLAAEVPAADLAALGFEPEVLDWQVQRLSTGEKQRLALVRLLHPRGVAGTPAPLDGAPPPPWVLLLDEPTANLDTRNTERVERYLADQRRAGRGLLWVSHDPAQRARVADRGYTLRHGRLEEVR</sequence>
<keyword evidence="2" id="KW-0067">ATP-binding</keyword>
<dbReference type="InterPro" id="IPR027417">
    <property type="entry name" value="P-loop_NTPase"/>
</dbReference>
<dbReference type="GO" id="GO:0005524">
    <property type="term" value="F:ATP binding"/>
    <property type="evidence" value="ECO:0007669"/>
    <property type="project" value="UniProtKB-KW"/>
</dbReference>
<dbReference type="PANTHER" id="PTHR43119:SF1">
    <property type="entry name" value="ABC TRANSPORTER DOMAIN-CONTAINING PROTEIN"/>
    <property type="match status" value="1"/>
</dbReference>
<dbReference type="PANTHER" id="PTHR43119">
    <property type="entry name" value="ABC TRANSPORT PROTEIN ATP-BINDING COMPONENT-RELATED"/>
    <property type="match status" value="1"/>
</dbReference>
<reference evidence="5" key="1">
    <citation type="submission" date="2006-08" db="EMBL/GenBank/DDBJ databases">
        <title>Complete sequence of Alkalilimnicola ehrilichei MLHE-1.</title>
        <authorList>
            <person name="Copeland A."/>
            <person name="Lucas S."/>
            <person name="Lapidus A."/>
            <person name="Barry K."/>
            <person name="Detter J.C."/>
            <person name="Glavina del Rio T."/>
            <person name="Hammon N."/>
            <person name="Israni S."/>
            <person name="Dalin E."/>
            <person name="Tice H."/>
            <person name="Pitluck S."/>
            <person name="Sims D."/>
            <person name="Brettin T."/>
            <person name="Bruce D."/>
            <person name="Han C."/>
            <person name="Tapia R."/>
            <person name="Gilna P."/>
            <person name="Schmutz J."/>
            <person name="Larimer F."/>
            <person name="Land M."/>
            <person name="Hauser L."/>
            <person name="Kyrpides N."/>
            <person name="Mikhailova N."/>
            <person name="Oremland R.S."/>
            <person name="Hoeft S.E."/>
            <person name="Switzer-Blum J."/>
            <person name="Kulp T."/>
            <person name="King G."/>
            <person name="Tabita R."/>
            <person name="Witte B."/>
            <person name="Santini J.M."/>
            <person name="Basu P."/>
            <person name="Hollibaugh J.T."/>
            <person name="Xie G."/>
            <person name="Stolz J.F."/>
            <person name="Richardson P."/>
        </authorList>
    </citation>
    <scope>NUCLEOTIDE SEQUENCE [LARGE SCALE GENOMIC DNA]</scope>
    <source>
        <strain evidence="5">ATCC BAA-1101 / DSM 17681 / MLHE-1</strain>
    </source>
</reference>
<dbReference type="Gene3D" id="3.40.50.300">
    <property type="entry name" value="P-loop containing nucleotide triphosphate hydrolases"/>
    <property type="match status" value="1"/>
</dbReference>
<dbReference type="KEGG" id="aeh:Mlg_0077"/>
<dbReference type="HOGENOM" id="CLU_000604_1_22_6"/>
<dbReference type="SUPFAM" id="SSF52540">
    <property type="entry name" value="P-loop containing nucleoside triphosphate hydrolases"/>
    <property type="match status" value="1"/>
</dbReference>
<dbReference type="SMART" id="SM00382">
    <property type="entry name" value="AAA"/>
    <property type="match status" value="1"/>
</dbReference>
<dbReference type="OrthoDB" id="4408248at2"/>
<dbReference type="Pfam" id="PF00005">
    <property type="entry name" value="ABC_tran"/>
    <property type="match status" value="1"/>
</dbReference>
<evidence type="ECO:0000256" key="1">
    <source>
        <dbReference type="ARBA" id="ARBA00022741"/>
    </source>
</evidence>
<dbReference type="RefSeq" id="WP_011627830.1">
    <property type="nucleotide sequence ID" value="NC_008340.1"/>
</dbReference>
<evidence type="ECO:0000256" key="2">
    <source>
        <dbReference type="ARBA" id="ARBA00022840"/>
    </source>
</evidence>